<sequence length="469" mass="49396">MEAQVIAARSYALTKAGRIRAECDCDLYGRSIDLTYAGWAKESEPRWGQRWLAAVAATSSDATSGLAVLYNGKPITTFFFTSSGGHTQNIGEVWGTQFPWLKSVPDPWSLDQTLDPNYASWSRSISQARVAKAFALPDVVALKFPDRTQGGGIKSVVAVSSSGKSATLKGEIFRSRLGLPSTWLQRPVTRRSGIDETALSIAIGKSLWPTSKSVVLAVADTDSLAAAIGAPLSFTKKAPLLFTSGQVLNPQVAAEIARRRVTKIYLVGINVPQPLIAALKALPRTSLISLTGPTRYDAAAAVAAIVPGPAVLVANSDVSLLRSSIGALAAAKRPILFTTAGTLPWQSARSIAKKGLPVTVIGTPGTVLDSQLTGLNINDQRQPTGDNLESFLLGLFAPQTNGIQFVPSAFDPFLLSGSGQPIFALDADGHVSDVAKQFIDAHPAFGAISVLGSNALVSSGSFNEIEALR</sequence>
<gene>
    <name evidence="1" type="primary">lytC_2</name>
    <name evidence="1" type="ORF">GALL_399060</name>
</gene>
<organism evidence="1">
    <name type="scientific">mine drainage metagenome</name>
    <dbReference type="NCBI Taxonomy" id="410659"/>
    <lineage>
        <taxon>unclassified sequences</taxon>
        <taxon>metagenomes</taxon>
        <taxon>ecological metagenomes</taxon>
    </lineage>
</organism>
<dbReference type="AlphaFoldDB" id="A0A1J5Q580"/>
<proteinExistence type="predicted"/>
<evidence type="ECO:0000313" key="1">
    <source>
        <dbReference type="EMBL" id="OIQ78394.1"/>
    </source>
</evidence>
<name>A0A1J5Q580_9ZZZZ</name>
<dbReference type="GO" id="GO:0008745">
    <property type="term" value="F:N-acetylmuramoyl-L-alanine amidase activity"/>
    <property type="evidence" value="ECO:0007669"/>
    <property type="project" value="UniProtKB-EC"/>
</dbReference>
<protein>
    <submittedName>
        <fullName evidence="1">N-acetylmuramoyl-L-alanine amidase LytC</fullName>
        <ecNumber evidence="1">3.5.1.28</ecNumber>
    </submittedName>
</protein>
<keyword evidence="1" id="KW-0378">Hydrolase</keyword>
<accession>A0A1J5Q580</accession>
<comment type="caution">
    <text evidence="1">The sequence shown here is derived from an EMBL/GenBank/DDBJ whole genome shotgun (WGS) entry which is preliminary data.</text>
</comment>
<dbReference type="EMBL" id="MLJW01001408">
    <property type="protein sequence ID" value="OIQ78394.1"/>
    <property type="molecule type" value="Genomic_DNA"/>
</dbReference>
<dbReference type="EC" id="3.5.1.28" evidence="1"/>
<reference evidence="1" key="1">
    <citation type="submission" date="2016-10" db="EMBL/GenBank/DDBJ databases">
        <title>Sequence of Gallionella enrichment culture.</title>
        <authorList>
            <person name="Poehlein A."/>
            <person name="Muehling M."/>
            <person name="Daniel R."/>
        </authorList>
    </citation>
    <scope>NUCLEOTIDE SEQUENCE</scope>
</reference>